<evidence type="ECO:0000256" key="6">
    <source>
        <dbReference type="ARBA" id="ARBA00023141"/>
    </source>
</evidence>
<comment type="caution">
    <text evidence="12">The sequence shown here is derived from an EMBL/GenBank/DDBJ whole genome shotgun (WGS) entry which is preliminary data.</text>
</comment>
<protein>
    <recommendedName>
        <fullName evidence="9">Anthranilate phosphoribosyltransferase</fullName>
        <ecNumber evidence="9">2.4.2.18</ecNumber>
    </recommendedName>
</protein>
<keyword evidence="5 9" id="KW-0822">Tryptophan biosynthesis</keyword>
<dbReference type="FunFam" id="3.40.1030.10:FF:000002">
    <property type="entry name" value="Anthranilate phosphoribosyltransferase"/>
    <property type="match status" value="1"/>
</dbReference>
<dbReference type="Proteomes" id="UP000317990">
    <property type="component" value="Unassembled WGS sequence"/>
</dbReference>
<evidence type="ECO:0000259" key="11">
    <source>
        <dbReference type="Pfam" id="PF02885"/>
    </source>
</evidence>
<evidence type="ECO:0000256" key="1">
    <source>
        <dbReference type="ARBA" id="ARBA00004907"/>
    </source>
</evidence>
<dbReference type="SUPFAM" id="SSF47648">
    <property type="entry name" value="Nucleoside phosphorylase/phosphoribosyltransferase N-terminal domain"/>
    <property type="match status" value="1"/>
</dbReference>
<comment type="pathway">
    <text evidence="1 9">Amino-acid biosynthesis; L-tryptophan biosynthesis; L-tryptophan from chorismate: step 2/5.</text>
</comment>
<keyword evidence="2 9" id="KW-0028">Amino-acid biosynthesis</keyword>
<keyword evidence="3 9" id="KW-0328">Glycosyltransferase</keyword>
<dbReference type="Pfam" id="PF02885">
    <property type="entry name" value="Glycos_trans_3N"/>
    <property type="match status" value="1"/>
</dbReference>
<dbReference type="GO" id="GO:0000162">
    <property type="term" value="P:L-tryptophan biosynthetic process"/>
    <property type="evidence" value="ECO:0007669"/>
    <property type="project" value="UniProtKB-UniRule"/>
</dbReference>
<dbReference type="NCBIfam" id="TIGR01245">
    <property type="entry name" value="trpD"/>
    <property type="match status" value="1"/>
</dbReference>
<evidence type="ECO:0000259" key="10">
    <source>
        <dbReference type="Pfam" id="PF00591"/>
    </source>
</evidence>
<dbReference type="GO" id="GO:0000287">
    <property type="term" value="F:magnesium ion binding"/>
    <property type="evidence" value="ECO:0007669"/>
    <property type="project" value="UniProtKB-UniRule"/>
</dbReference>
<evidence type="ECO:0000256" key="7">
    <source>
        <dbReference type="ARBA" id="ARBA00052328"/>
    </source>
</evidence>
<feature type="domain" description="Glycosyl transferase family 3 N-terminal" evidence="11">
    <location>
        <begin position="12"/>
        <end position="72"/>
    </location>
</feature>
<evidence type="ECO:0000256" key="8">
    <source>
        <dbReference type="ARBA" id="ARBA00061188"/>
    </source>
</evidence>
<evidence type="ECO:0000256" key="4">
    <source>
        <dbReference type="ARBA" id="ARBA00022679"/>
    </source>
</evidence>
<dbReference type="InterPro" id="IPR005940">
    <property type="entry name" value="Anthranilate_Pribosyl_Tfrase"/>
</dbReference>
<dbReference type="PANTHER" id="PTHR43285">
    <property type="entry name" value="ANTHRANILATE PHOSPHORIBOSYLTRANSFERASE"/>
    <property type="match status" value="1"/>
</dbReference>
<keyword evidence="9" id="KW-0479">Metal-binding</keyword>
<evidence type="ECO:0000256" key="3">
    <source>
        <dbReference type="ARBA" id="ARBA00022676"/>
    </source>
</evidence>
<sequence>MSQPLAAVSWAPLIEQLLAGQPMAPHQSRELMQAWLGGKVDPVQTGALLTALRAKGTTGAELAAMATVLQEATTRPEGLPPHLLDTCGTGGDGADTFNISTAVAFTAAACGARVAKHGNRSASGKVGSADVLEALGLNLGAEPRRCVQALHEVGICFLFAPGWHPGLVGMAPLRRSLGIRTVFNLLGPLVNPMGPAAQVLGVAQVSLLRPMAEALAVMGMARAIVVHGSEGLDEAGLGGEAALIHVEAGAVRPERLDPAAVGVTPAPLSALAGGDMKTNAEILRAVLQGRGTTAQTDAVALNTALALLAAGRVANVADGVSQARDALLCGKPWARLESLVTIVAGG</sequence>
<comment type="similarity">
    <text evidence="9">Belongs to the anthranilate phosphoribosyltransferase family.</text>
</comment>
<feature type="binding site" evidence="9">
    <location>
        <position position="234"/>
    </location>
    <ligand>
        <name>Mg(2+)</name>
        <dbReference type="ChEBI" id="CHEBI:18420"/>
        <label>2</label>
    </ligand>
</feature>
<dbReference type="AlphaFoldDB" id="A0A524RLY3"/>
<dbReference type="GO" id="GO:0005829">
    <property type="term" value="C:cytosol"/>
    <property type="evidence" value="ECO:0007669"/>
    <property type="project" value="TreeGrafter"/>
</dbReference>
<keyword evidence="4 9" id="KW-0808">Transferase</keyword>
<dbReference type="InterPro" id="IPR035902">
    <property type="entry name" value="Nuc_phospho_transferase"/>
</dbReference>
<keyword evidence="9" id="KW-0460">Magnesium</keyword>
<comment type="function">
    <text evidence="9">Catalyzes the transfer of the phosphoribosyl group of 5-phosphorylribose-1-pyrophosphate (PRPP) to anthranilate to yield N-(5'-phosphoribosyl)-anthranilate (PRA).</text>
</comment>
<evidence type="ECO:0000256" key="2">
    <source>
        <dbReference type="ARBA" id="ARBA00022605"/>
    </source>
</evidence>
<feature type="binding site" evidence="9">
    <location>
        <position position="233"/>
    </location>
    <ligand>
        <name>Mg(2+)</name>
        <dbReference type="ChEBI" id="CHEBI:18420"/>
        <label>2</label>
    </ligand>
</feature>
<feature type="binding site" evidence="9">
    <location>
        <position position="96"/>
    </location>
    <ligand>
        <name>5-phospho-alpha-D-ribose 1-diphosphate</name>
        <dbReference type="ChEBI" id="CHEBI:58017"/>
    </ligand>
</feature>
<dbReference type="Gene3D" id="1.20.970.10">
    <property type="entry name" value="Transferase, Pyrimidine Nucleoside Phosphorylase, Chain C"/>
    <property type="match status" value="1"/>
</dbReference>
<organism evidence="12 13">
    <name type="scientific">Aphanocapsa feldmannii 277cV</name>
    <dbReference type="NCBI Taxonomy" id="2507553"/>
    <lineage>
        <taxon>Bacteria</taxon>
        <taxon>Bacillati</taxon>
        <taxon>Cyanobacteriota</taxon>
        <taxon>Cyanophyceae</taxon>
        <taxon>Oscillatoriophycideae</taxon>
        <taxon>Chroococcales</taxon>
        <taxon>Microcystaceae</taxon>
        <taxon>Aphanocapsa</taxon>
    </lineage>
</organism>
<feature type="binding site" evidence="9">
    <location>
        <begin position="116"/>
        <end position="124"/>
    </location>
    <ligand>
        <name>5-phospho-alpha-D-ribose 1-diphosphate</name>
        <dbReference type="ChEBI" id="CHEBI:58017"/>
    </ligand>
</feature>
<dbReference type="EC" id="2.4.2.18" evidence="9"/>
<accession>A0A524RLY3</accession>
<name>A0A524RLY3_9CHRO</name>
<feature type="binding site" evidence="9">
    <location>
        <position position="119"/>
    </location>
    <ligand>
        <name>anthranilate</name>
        <dbReference type="ChEBI" id="CHEBI:16567"/>
        <label>1</label>
    </ligand>
</feature>
<feature type="binding site" evidence="9">
    <location>
        <begin position="91"/>
        <end position="92"/>
    </location>
    <ligand>
        <name>5-phospho-alpha-D-ribose 1-diphosphate</name>
        <dbReference type="ChEBI" id="CHEBI:58017"/>
    </ligand>
</feature>
<feature type="binding site" evidence="9">
    <location>
        <position position="100"/>
    </location>
    <ligand>
        <name>Mg(2+)</name>
        <dbReference type="ChEBI" id="CHEBI:18420"/>
        <label>1</label>
    </ligand>
</feature>
<dbReference type="EMBL" id="SRMO01000087">
    <property type="protein sequence ID" value="TGG90504.1"/>
    <property type="molecule type" value="Genomic_DNA"/>
</dbReference>
<dbReference type="PANTHER" id="PTHR43285:SF2">
    <property type="entry name" value="ANTHRANILATE PHOSPHORIBOSYLTRANSFERASE"/>
    <property type="match status" value="1"/>
</dbReference>
<evidence type="ECO:0000313" key="12">
    <source>
        <dbReference type="EMBL" id="TGG90504.1"/>
    </source>
</evidence>
<comment type="catalytic activity">
    <reaction evidence="7 9">
        <text>N-(5-phospho-beta-D-ribosyl)anthranilate + diphosphate = 5-phospho-alpha-D-ribose 1-diphosphate + anthranilate</text>
        <dbReference type="Rhea" id="RHEA:11768"/>
        <dbReference type="ChEBI" id="CHEBI:16567"/>
        <dbReference type="ChEBI" id="CHEBI:18277"/>
        <dbReference type="ChEBI" id="CHEBI:33019"/>
        <dbReference type="ChEBI" id="CHEBI:58017"/>
        <dbReference type="EC" id="2.4.2.18"/>
    </reaction>
</comment>
<dbReference type="InterPro" id="IPR017459">
    <property type="entry name" value="Glycosyl_Trfase_fam3_N_dom"/>
</dbReference>
<feature type="binding site" evidence="9">
    <location>
        <position position="234"/>
    </location>
    <ligand>
        <name>Mg(2+)</name>
        <dbReference type="ChEBI" id="CHEBI:18420"/>
        <label>1</label>
    </ligand>
</feature>
<dbReference type="SUPFAM" id="SSF52418">
    <property type="entry name" value="Nucleoside phosphorylase/phosphoribosyltransferase catalytic domain"/>
    <property type="match status" value="1"/>
</dbReference>
<dbReference type="HAMAP" id="MF_00211">
    <property type="entry name" value="TrpD"/>
    <property type="match status" value="1"/>
</dbReference>
<evidence type="ECO:0000313" key="13">
    <source>
        <dbReference type="Proteomes" id="UP000317990"/>
    </source>
</evidence>
<feature type="binding site" evidence="9">
    <location>
        <begin position="98"/>
        <end position="101"/>
    </location>
    <ligand>
        <name>5-phospho-alpha-D-ribose 1-diphosphate</name>
        <dbReference type="ChEBI" id="CHEBI:58017"/>
    </ligand>
</feature>
<comment type="caution">
    <text evidence="9">Lacks conserved residue(s) required for the propagation of feature annotation.</text>
</comment>
<evidence type="ECO:0000256" key="5">
    <source>
        <dbReference type="ARBA" id="ARBA00022822"/>
    </source>
</evidence>
<reference evidence="12 13" key="1">
    <citation type="journal article" date="2019" name="mSystems">
        <title>Life at home and on the roam: Genomic adaptions reflect the dual lifestyle of an intracellular, facultative symbiont.</title>
        <authorList>
            <person name="Burgsdorf I."/>
        </authorList>
    </citation>
    <scope>NUCLEOTIDE SEQUENCE [LARGE SCALE GENOMIC DNA]</scope>
    <source>
        <strain evidence="12">277cV</strain>
    </source>
</reference>
<gene>
    <name evidence="9 12" type="primary">trpD</name>
    <name evidence="12" type="ORF">ERJ67_10670</name>
</gene>
<feature type="binding site" evidence="9">
    <location>
        <position position="88"/>
    </location>
    <ligand>
        <name>5-phospho-alpha-D-ribose 1-diphosphate</name>
        <dbReference type="ChEBI" id="CHEBI:58017"/>
    </ligand>
</feature>
<feature type="binding site" evidence="9">
    <location>
        <position position="88"/>
    </location>
    <ligand>
        <name>anthranilate</name>
        <dbReference type="ChEBI" id="CHEBI:16567"/>
        <label>1</label>
    </ligand>
</feature>
<dbReference type="InterPro" id="IPR036320">
    <property type="entry name" value="Glycosyl_Trfase_fam3_N_dom_sf"/>
</dbReference>
<evidence type="ECO:0000256" key="9">
    <source>
        <dbReference type="HAMAP-Rule" id="MF_00211"/>
    </source>
</evidence>
<feature type="binding site" evidence="9">
    <location>
        <position position="174"/>
    </location>
    <ligand>
        <name>anthranilate</name>
        <dbReference type="ChEBI" id="CHEBI:16567"/>
        <label>2</label>
    </ligand>
</feature>
<proteinExistence type="inferred from homology"/>
<feature type="binding site" evidence="9">
    <location>
        <position position="128"/>
    </location>
    <ligand>
        <name>5-phospho-alpha-D-ribose 1-diphosphate</name>
        <dbReference type="ChEBI" id="CHEBI:58017"/>
    </ligand>
</feature>
<dbReference type="Pfam" id="PF00591">
    <property type="entry name" value="Glycos_transf_3"/>
    <property type="match status" value="1"/>
</dbReference>
<feature type="domain" description="Glycosyl transferase family 3" evidence="10">
    <location>
        <begin position="82"/>
        <end position="331"/>
    </location>
</feature>
<comment type="cofactor">
    <cofactor evidence="9">
        <name>Mg(2+)</name>
        <dbReference type="ChEBI" id="CHEBI:18420"/>
    </cofactor>
    <text evidence="9">Binds 2 magnesium ions per monomer.</text>
</comment>
<comment type="similarity">
    <text evidence="8">In the C-terminal section; belongs to the anthranilate phosphoribosyltransferase family.</text>
</comment>
<dbReference type="UniPathway" id="UPA00035">
    <property type="reaction ID" value="UER00041"/>
</dbReference>
<dbReference type="Gene3D" id="3.40.1030.10">
    <property type="entry name" value="Nucleoside phosphorylase/phosphoribosyltransferase catalytic domain"/>
    <property type="match status" value="1"/>
</dbReference>
<dbReference type="InterPro" id="IPR000312">
    <property type="entry name" value="Glycosyl_Trfase_fam3"/>
</dbReference>
<dbReference type="GO" id="GO:0004048">
    <property type="term" value="F:anthranilate phosphoribosyltransferase activity"/>
    <property type="evidence" value="ECO:0007669"/>
    <property type="project" value="UniProtKB-UniRule"/>
</dbReference>
<comment type="subunit">
    <text evidence="9">Homodimer.</text>
</comment>
<keyword evidence="6 9" id="KW-0057">Aromatic amino acid biosynthesis</keyword>